<protein>
    <submittedName>
        <fullName evidence="2">Uncharacterized protein</fullName>
    </submittedName>
</protein>
<evidence type="ECO:0000313" key="3">
    <source>
        <dbReference type="Proteomes" id="UP000605986"/>
    </source>
</evidence>
<feature type="region of interest" description="Disordered" evidence="1">
    <location>
        <begin position="138"/>
        <end position="171"/>
    </location>
</feature>
<gene>
    <name evidence="2" type="ORF">F53441_6213</name>
</gene>
<proteinExistence type="predicted"/>
<evidence type="ECO:0000313" key="2">
    <source>
        <dbReference type="EMBL" id="KAF4450672.1"/>
    </source>
</evidence>
<organism evidence="2 3">
    <name type="scientific">Fusarium austroafricanum</name>
    <dbReference type="NCBI Taxonomy" id="2364996"/>
    <lineage>
        <taxon>Eukaryota</taxon>
        <taxon>Fungi</taxon>
        <taxon>Dikarya</taxon>
        <taxon>Ascomycota</taxon>
        <taxon>Pezizomycotina</taxon>
        <taxon>Sordariomycetes</taxon>
        <taxon>Hypocreomycetidae</taxon>
        <taxon>Hypocreales</taxon>
        <taxon>Nectriaceae</taxon>
        <taxon>Fusarium</taxon>
        <taxon>Fusarium concolor species complex</taxon>
    </lineage>
</organism>
<accession>A0A8H4KHV4</accession>
<dbReference type="Proteomes" id="UP000605986">
    <property type="component" value="Unassembled WGS sequence"/>
</dbReference>
<feature type="compositionally biased region" description="Acidic residues" evidence="1">
    <location>
        <begin position="157"/>
        <end position="171"/>
    </location>
</feature>
<feature type="compositionally biased region" description="Acidic residues" evidence="1">
    <location>
        <begin position="218"/>
        <end position="232"/>
    </location>
</feature>
<feature type="compositionally biased region" description="Polar residues" evidence="1">
    <location>
        <begin position="73"/>
        <end position="94"/>
    </location>
</feature>
<feature type="region of interest" description="Disordered" evidence="1">
    <location>
        <begin position="43"/>
        <end position="125"/>
    </location>
</feature>
<feature type="compositionally biased region" description="Polar residues" evidence="1">
    <location>
        <begin position="106"/>
        <end position="120"/>
    </location>
</feature>
<name>A0A8H4KHV4_9HYPO</name>
<keyword evidence="3" id="KW-1185">Reference proteome</keyword>
<dbReference type="AlphaFoldDB" id="A0A8H4KHV4"/>
<sequence length="238" mass="25717">MNPDAGPCWTHVAPTCTFCFYHCEREQNGWICTDCRRPYRPGPEDIESEAQNGRVTSKEDSATSRDGVILHSPSGTQESSHQLPPSYFSNATATSEDKSPGGWGSGVSQSNHDLNSNDSTPAVPVSNVAMQGSCISTVKGSGVEGNTQGQEVTNPDEGCESMDLDNDDEDSKQEEMLYWISEGTRGTVPGRTSDVYKSLVRIISCGLDPNGSSHTDEAESTLDISDDDSDMEDQFKIC</sequence>
<comment type="caution">
    <text evidence="2">The sequence shown here is derived from an EMBL/GenBank/DDBJ whole genome shotgun (WGS) entry which is preliminary data.</text>
</comment>
<dbReference type="OrthoDB" id="4991513at2759"/>
<feature type="region of interest" description="Disordered" evidence="1">
    <location>
        <begin position="208"/>
        <end position="238"/>
    </location>
</feature>
<dbReference type="EMBL" id="JAADJG010000243">
    <property type="protein sequence ID" value="KAF4450672.1"/>
    <property type="molecule type" value="Genomic_DNA"/>
</dbReference>
<reference evidence="2" key="1">
    <citation type="submission" date="2020-01" db="EMBL/GenBank/DDBJ databases">
        <title>Identification and distribution of gene clusters putatively required for synthesis of sphingolipid metabolism inhibitors in phylogenetically diverse species of the filamentous fungus Fusarium.</title>
        <authorList>
            <person name="Kim H.-S."/>
            <person name="Busman M."/>
            <person name="Brown D.W."/>
            <person name="Divon H."/>
            <person name="Uhlig S."/>
            <person name="Proctor R.H."/>
        </authorList>
    </citation>
    <scope>NUCLEOTIDE SEQUENCE</scope>
    <source>
        <strain evidence="2">NRRL 53441</strain>
    </source>
</reference>
<evidence type="ECO:0000256" key="1">
    <source>
        <dbReference type="SAM" id="MobiDB-lite"/>
    </source>
</evidence>
<feature type="compositionally biased region" description="Polar residues" evidence="1">
    <location>
        <begin position="138"/>
        <end position="153"/>
    </location>
</feature>